<dbReference type="InterPro" id="IPR015813">
    <property type="entry name" value="Pyrv/PenolPyrv_kinase-like_dom"/>
</dbReference>
<evidence type="ECO:0000256" key="2">
    <source>
        <dbReference type="ARBA" id="ARBA00005568"/>
    </source>
</evidence>
<dbReference type="PANTHER" id="PTHR32308">
    <property type="entry name" value="LYASE BETA SUBUNIT, PUTATIVE (AFU_ORTHOLOGUE AFUA_4G13030)-RELATED"/>
    <property type="match status" value="1"/>
</dbReference>
<reference evidence="8 9" key="1">
    <citation type="submission" date="2018-08" db="EMBL/GenBank/DDBJ databases">
        <title>Erythrobacter zhengii sp.nov., a bacterium isolated from deep-sea sediment.</title>
        <authorList>
            <person name="Fang C."/>
            <person name="Wu Y.-H."/>
            <person name="Sun C."/>
            <person name="Wang H."/>
            <person name="Cheng H."/>
            <person name="Meng F.-X."/>
            <person name="Wang C.-S."/>
            <person name="Xu X.-W."/>
        </authorList>
    </citation>
    <scope>NUCLEOTIDE SEQUENCE [LARGE SCALE GENOMIC DNA]</scope>
    <source>
        <strain evidence="8 9">CCTCC AB 2015396</strain>
    </source>
</reference>
<keyword evidence="9" id="KW-1185">Reference proteome</keyword>
<evidence type="ECO:0000313" key="8">
    <source>
        <dbReference type="EMBL" id="RIV80450.1"/>
    </source>
</evidence>
<comment type="cofactor">
    <cofactor evidence="1">
        <name>Mg(2+)</name>
        <dbReference type="ChEBI" id="CHEBI:18420"/>
    </cofactor>
</comment>
<comment type="similarity">
    <text evidence="2">Belongs to the HpcH/HpaI aldolase family.</text>
</comment>
<dbReference type="SUPFAM" id="SSF51621">
    <property type="entry name" value="Phosphoenolpyruvate/pyruvate domain"/>
    <property type="match status" value="1"/>
</dbReference>
<feature type="binding site" evidence="5">
    <location>
        <position position="70"/>
    </location>
    <ligand>
        <name>substrate</name>
    </ligand>
</feature>
<dbReference type="EMBL" id="QXFM01000142">
    <property type="protein sequence ID" value="RIV80450.1"/>
    <property type="molecule type" value="Genomic_DNA"/>
</dbReference>
<dbReference type="PIRSF" id="PIRSF015582">
    <property type="entry name" value="Cit_lyase_B"/>
    <property type="match status" value="1"/>
</dbReference>
<dbReference type="InterPro" id="IPR011206">
    <property type="entry name" value="Citrate_lyase_beta/mcl1/mcl2"/>
</dbReference>
<keyword evidence="3 6" id="KW-0479">Metal-binding</keyword>
<evidence type="ECO:0000256" key="5">
    <source>
        <dbReference type="PIRSR" id="PIRSR015582-1"/>
    </source>
</evidence>
<proteinExistence type="inferred from homology"/>
<keyword evidence="4 6" id="KW-0460">Magnesium</keyword>
<evidence type="ECO:0000259" key="7">
    <source>
        <dbReference type="Pfam" id="PF03328"/>
    </source>
</evidence>
<organism evidence="8 9">
    <name type="scientific">Aurantiacibacter xanthus</name>
    <dbReference type="NCBI Taxonomy" id="1784712"/>
    <lineage>
        <taxon>Bacteria</taxon>
        <taxon>Pseudomonadati</taxon>
        <taxon>Pseudomonadota</taxon>
        <taxon>Alphaproteobacteria</taxon>
        <taxon>Sphingomonadales</taxon>
        <taxon>Erythrobacteraceae</taxon>
        <taxon>Aurantiacibacter</taxon>
    </lineage>
</organism>
<sequence>MPIRSWLFVPGDSERKLAKAAGAGADAVVIDLEDAVPEAAKPKARELALQWLHVHRTELTAGPHLRRWVRINALDTLHWRDDLAAVAPAAPHGIVAPKVTSPEQLRMLAAELYELEQRAGLPSGQIAIMPMLGESAAAALAIPAFADPGFTLNRLAGFGWGSEDLARSVGAQRKRDEAGRWTDLFRHVRTQVLLTAGAKEVAAIETIHADFRDLDALARIAGEACADGFSGMLAIHPAQVPVINAAFTPSEEQIARARAIVQAFAQQPEAGALQLDGAMIEKPHLAQARLLLSRC</sequence>
<dbReference type="InterPro" id="IPR005000">
    <property type="entry name" value="Aldolase/citrate-lyase_domain"/>
</dbReference>
<evidence type="ECO:0000313" key="9">
    <source>
        <dbReference type="Proteomes" id="UP000265366"/>
    </source>
</evidence>
<dbReference type="GO" id="GO:0006107">
    <property type="term" value="P:oxaloacetate metabolic process"/>
    <property type="evidence" value="ECO:0007669"/>
    <property type="project" value="TreeGrafter"/>
</dbReference>
<dbReference type="Gene3D" id="3.20.20.60">
    <property type="entry name" value="Phosphoenolpyruvate-binding domains"/>
    <property type="match status" value="1"/>
</dbReference>
<dbReference type="Proteomes" id="UP000265366">
    <property type="component" value="Unassembled WGS sequence"/>
</dbReference>
<dbReference type="OrthoDB" id="9800547at2"/>
<dbReference type="AlphaFoldDB" id="A0A3A1NYI9"/>
<dbReference type="Pfam" id="PF03328">
    <property type="entry name" value="HpcH_HpaI"/>
    <property type="match status" value="1"/>
</dbReference>
<dbReference type="RefSeq" id="WP_119594756.1">
    <property type="nucleotide sequence ID" value="NZ_QXFM01000142.1"/>
</dbReference>
<keyword evidence="8" id="KW-0456">Lyase</keyword>
<evidence type="ECO:0000256" key="4">
    <source>
        <dbReference type="ARBA" id="ARBA00022842"/>
    </source>
</evidence>
<feature type="binding site" evidence="5">
    <location>
        <position position="134"/>
    </location>
    <ligand>
        <name>substrate</name>
    </ligand>
</feature>
<name>A0A3A1NYI9_9SPHN</name>
<accession>A0A3A1NYI9</accession>
<evidence type="ECO:0000256" key="3">
    <source>
        <dbReference type="ARBA" id="ARBA00022723"/>
    </source>
</evidence>
<dbReference type="PANTHER" id="PTHR32308:SF0">
    <property type="entry name" value="HPCH_HPAI ALDOLASE_CITRATE LYASE DOMAIN-CONTAINING PROTEIN"/>
    <property type="match status" value="1"/>
</dbReference>
<dbReference type="GO" id="GO:0016829">
    <property type="term" value="F:lyase activity"/>
    <property type="evidence" value="ECO:0007669"/>
    <property type="project" value="UniProtKB-KW"/>
</dbReference>
<dbReference type="InterPro" id="IPR040442">
    <property type="entry name" value="Pyrv_kinase-like_dom_sf"/>
</dbReference>
<feature type="binding site" evidence="6">
    <location>
        <position position="164"/>
    </location>
    <ligand>
        <name>Mg(2+)</name>
        <dbReference type="ChEBI" id="CHEBI:18420"/>
    </ligand>
</feature>
<dbReference type="GO" id="GO:0000287">
    <property type="term" value="F:magnesium ion binding"/>
    <property type="evidence" value="ECO:0007669"/>
    <property type="project" value="TreeGrafter"/>
</dbReference>
<protein>
    <submittedName>
        <fullName evidence="8">CoA ester lyase</fullName>
    </submittedName>
</protein>
<evidence type="ECO:0000256" key="1">
    <source>
        <dbReference type="ARBA" id="ARBA00001946"/>
    </source>
</evidence>
<comment type="caution">
    <text evidence="8">The sequence shown here is derived from an EMBL/GenBank/DDBJ whole genome shotgun (WGS) entry which is preliminary data.</text>
</comment>
<gene>
    <name evidence="8" type="ORF">D2V17_19205</name>
</gene>
<feature type="binding site" evidence="6">
    <location>
        <position position="134"/>
    </location>
    <ligand>
        <name>Mg(2+)</name>
        <dbReference type="ChEBI" id="CHEBI:18420"/>
    </ligand>
</feature>
<evidence type="ECO:0000256" key="6">
    <source>
        <dbReference type="PIRSR" id="PIRSR015582-2"/>
    </source>
</evidence>
<feature type="domain" description="HpcH/HpaI aldolase/citrate lyase" evidence="7">
    <location>
        <begin position="4"/>
        <end position="237"/>
    </location>
</feature>